<dbReference type="GO" id="GO:0008137">
    <property type="term" value="F:NADH dehydrogenase (ubiquinone) activity"/>
    <property type="evidence" value="ECO:0007669"/>
    <property type="project" value="UniProtKB-EC"/>
</dbReference>
<organism evidence="12">
    <name type="scientific">Magadhaideus sp. n. SX-2018</name>
    <dbReference type="NCBI Taxonomy" id="2220057"/>
    <lineage>
        <taxon>Eukaryota</taxon>
        <taxon>Metazoa</taxon>
        <taxon>Ecdysozoa</taxon>
        <taxon>Arthropoda</taxon>
        <taxon>Hexapoda</taxon>
        <taxon>Insecta</taxon>
        <taxon>Pterygota</taxon>
        <taxon>Neoptera</taxon>
        <taxon>Paraneoptera</taxon>
        <taxon>Hemiptera</taxon>
        <taxon>Auchenorrhyncha</taxon>
        <taxon>Fulgoroidea</taxon>
        <taxon>Achilidae</taxon>
        <taxon>Magadhaideus</taxon>
    </lineage>
</organism>
<evidence type="ECO:0000256" key="2">
    <source>
        <dbReference type="ARBA" id="ARBA00010519"/>
    </source>
</evidence>
<dbReference type="EMBL" id="MH324928">
    <property type="protein sequence ID" value="AZZ89111.1"/>
    <property type="molecule type" value="Genomic_DNA"/>
</dbReference>
<proteinExistence type="inferred from homology"/>
<reference evidence="12" key="1">
    <citation type="submission" date="2018-05" db="EMBL/GenBank/DDBJ databases">
        <title>Complete sequence and characterization of the mitochondrial genome of Achilidae,using next generation sequencing.</title>
        <authorList>
            <person name="Xu S."/>
        </authorList>
    </citation>
    <scope>NUCLEOTIDE SEQUENCE</scope>
</reference>
<evidence type="ECO:0000256" key="6">
    <source>
        <dbReference type="ARBA" id="ARBA00022989"/>
    </source>
</evidence>
<evidence type="ECO:0000256" key="7">
    <source>
        <dbReference type="ARBA" id="ARBA00023027"/>
    </source>
</evidence>
<name>A0A451GIR0_9HEMI</name>
<feature type="transmembrane region" description="Helical" evidence="11">
    <location>
        <begin position="31"/>
        <end position="49"/>
    </location>
</feature>
<dbReference type="GO" id="GO:0016020">
    <property type="term" value="C:membrane"/>
    <property type="evidence" value="ECO:0007669"/>
    <property type="project" value="UniProtKB-SubCell"/>
</dbReference>
<comment type="catalytic activity">
    <reaction evidence="10">
        <text>a ubiquinone + NADH + 5 H(+)(in) = a ubiquinol + NAD(+) + 4 H(+)(out)</text>
        <dbReference type="Rhea" id="RHEA:29091"/>
        <dbReference type="Rhea" id="RHEA-COMP:9565"/>
        <dbReference type="Rhea" id="RHEA-COMP:9566"/>
        <dbReference type="ChEBI" id="CHEBI:15378"/>
        <dbReference type="ChEBI" id="CHEBI:16389"/>
        <dbReference type="ChEBI" id="CHEBI:17976"/>
        <dbReference type="ChEBI" id="CHEBI:57540"/>
        <dbReference type="ChEBI" id="CHEBI:57945"/>
        <dbReference type="EC" id="7.1.1.2"/>
    </reaction>
</comment>
<comment type="similarity">
    <text evidence="2">Belongs to the complex I subunit 4L family.</text>
</comment>
<evidence type="ECO:0000256" key="11">
    <source>
        <dbReference type="SAM" id="Phobius"/>
    </source>
</evidence>
<comment type="subcellular location">
    <subcellularLocation>
        <location evidence="1">Membrane</location>
        <topology evidence="1">Multi-pass membrane protein</topology>
    </subcellularLocation>
</comment>
<gene>
    <name evidence="12" type="primary">nad4l</name>
</gene>
<keyword evidence="4 11" id="KW-0812">Transmembrane</keyword>
<evidence type="ECO:0000256" key="4">
    <source>
        <dbReference type="ARBA" id="ARBA00022692"/>
    </source>
</evidence>
<sequence length="90" mass="10414">MFVNLFIFLSGILSLVFVRSHYLLSLLSLEFMVISIFLFSINFFSFYLHDYYFSVMFLVLGVCDGVLGLSLLVYLIRSVSNDYVDLLILC</sequence>
<dbReference type="AlphaFoldDB" id="A0A451GIR0"/>
<evidence type="ECO:0000256" key="9">
    <source>
        <dbReference type="ARBA" id="ARBA00031586"/>
    </source>
</evidence>
<keyword evidence="7" id="KW-0520">NAD</keyword>
<dbReference type="Gene3D" id="1.10.287.3510">
    <property type="match status" value="1"/>
</dbReference>
<keyword evidence="6 11" id="KW-1133">Transmembrane helix</keyword>
<evidence type="ECO:0000313" key="12">
    <source>
        <dbReference type="EMBL" id="AZZ89111.1"/>
    </source>
</evidence>
<protein>
    <recommendedName>
        <fullName evidence="3">NADH-ubiquinone oxidoreductase chain 4L</fullName>
    </recommendedName>
    <alternativeName>
        <fullName evidence="9">NADH dehydrogenase subunit 4L</fullName>
    </alternativeName>
</protein>
<evidence type="ECO:0000256" key="10">
    <source>
        <dbReference type="ARBA" id="ARBA00049551"/>
    </source>
</evidence>
<keyword evidence="8 11" id="KW-0472">Membrane</keyword>
<feature type="transmembrane region" description="Helical" evidence="11">
    <location>
        <begin position="6"/>
        <end position="24"/>
    </location>
</feature>
<accession>A0A451GIR0</accession>
<evidence type="ECO:0000256" key="3">
    <source>
        <dbReference type="ARBA" id="ARBA00016612"/>
    </source>
</evidence>
<dbReference type="InterPro" id="IPR039428">
    <property type="entry name" value="NUOK/Mnh_C1-like"/>
</dbReference>
<keyword evidence="12" id="KW-0496">Mitochondrion</keyword>
<dbReference type="Pfam" id="PF00420">
    <property type="entry name" value="Oxidored_q2"/>
    <property type="match status" value="1"/>
</dbReference>
<geneLocation type="mitochondrion" evidence="12"/>
<keyword evidence="5" id="KW-1278">Translocase</keyword>
<evidence type="ECO:0000256" key="5">
    <source>
        <dbReference type="ARBA" id="ARBA00022967"/>
    </source>
</evidence>
<feature type="transmembrane region" description="Helical" evidence="11">
    <location>
        <begin position="55"/>
        <end position="76"/>
    </location>
</feature>
<evidence type="ECO:0000256" key="1">
    <source>
        <dbReference type="ARBA" id="ARBA00004141"/>
    </source>
</evidence>
<evidence type="ECO:0000256" key="8">
    <source>
        <dbReference type="ARBA" id="ARBA00023136"/>
    </source>
</evidence>